<dbReference type="Pfam" id="PF01709">
    <property type="entry name" value="Transcrip_reg"/>
    <property type="match status" value="1"/>
</dbReference>
<dbReference type="EMBL" id="CP067420">
    <property type="protein sequence ID" value="QQP87486.1"/>
    <property type="molecule type" value="Genomic_DNA"/>
</dbReference>
<keyword evidence="2 6" id="KW-0963">Cytoplasm</keyword>
<dbReference type="SUPFAM" id="SSF75625">
    <property type="entry name" value="YebC-like"/>
    <property type="match status" value="1"/>
</dbReference>
<dbReference type="GO" id="GO:0003677">
    <property type="term" value="F:DNA binding"/>
    <property type="evidence" value="ECO:0007669"/>
    <property type="project" value="UniProtKB-KW"/>
</dbReference>
<protein>
    <recommendedName>
        <fullName evidence="6">Probable transcriptional regulatory protein IGS68_15390</fullName>
    </recommendedName>
</protein>
<sequence length="249" mass="26634">MAGHSQFKNIMHRKGAQDVKRAKMFNKLAREISVAAKSGLPDPAANPRLRAAIIAARTQNMPKDRIDRAIKSGSPGGDDANYEEVRYEGYGPGGIALIVEALTDNRNRTAAEVRSAFTKHGGSLGETGSVAFMFSRIGLIVYPAKAAGAEAMFEAALEAGAENVDSTDDVHEITTSMEDMSAVRDALEEKFGPAESAALTWKPVNTVAPDEDTAASLLKLIDVLDDNDDVQTVSGNFDIPNELLERLTA</sequence>
<keyword evidence="5 6" id="KW-0804">Transcription</keyword>
<evidence type="ECO:0000256" key="2">
    <source>
        <dbReference type="ARBA" id="ARBA00022490"/>
    </source>
</evidence>
<name>A0ABX7AZQ9_9PROT</name>
<reference evidence="9" key="1">
    <citation type="submission" date="2021-02" db="EMBL/GenBank/DDBJ databases">
        <title>Skermanella TT6 skin isolate.</title>
        <authorList>
            <person name="Lee K."/>
            <person name="Ganzorig M."/>
        </authorList>
    </citation>
    <scope>NUCLEOTIDE SEQUENCE</scope>
    <source>
        <strain evidence="9">TT6</strain>
    </source>
</reference>
<evidence type="ECO:0000256" key="4">
    <source>
        <dbReference type="ARBA" id="ARBA00023125"/>
    </source>
</evidence>
<keyword evidence="10" id="KW-1185">Reference proteome</keyword>
<dbReference type="InterPro" id="IPR049083">
    <property type="entry name" value="TACO1_YebC_N"/>
</dbReference>
<dbReference type="PANTHER" id="PTHR12532:SF6">
    <property type="entry name" value="TRANSCRIPTIONAL REGULATORY PROTEIN YEBC-RELATED"/>
    <property type="match status" value="1"/>
</dbReference>
<evidence type="ECO:0000313" key="9">
    <source>
        <dbReference type="EMBL" id="QQP87486.1"/>
    </source>
</evidence>
<comment type="subcellular location">
    <subcellularLocation>
        <location evidence="6">Cytoplasm</location>
    </subcellularLocation>
</comment>
<comment type="similarity">
    <text evidence="1 6">Belongs to the TACO1 family.</text>
</comment>
<organism evidence="9 10">
    <name type="scientific">Skermanella cutis</name>
    <dbReference type="NCBI Taxonomy" id="2775420"/>
    <lineage>
        <taxon>Bacteria</taxon>
        <taxon>Pseudomonadati</taxon>
        <taxon>Pseudomonadota</taxon>
        <taxon>Alphaproteobacteria</taxon>
        <taxon>Rhodospirillales</taxon>
        <taxon>Azospirillaceae</taxon>
        <taxon>Skermanella</taxon>
    </lineage>
</organism>
<feature type="domain" description="TACO1/YebC-like N-terminal" evidence="8">
    <location>
        <begin position="5"/>
        <end position="74"/>
    </location>
</feature>
<gene>
    <name evidence="9" type="ORF">IGS68_15390</name>
</gene>
<dbReference type="NCBIfam" id="NF009044">
    <property type="entry name" value="PRK12378.1"/>
    <property type="match status" value="1"/>
</dbReference>
<dbReference type="RefSeq" id="WP_201070673.1">
    <property type="nucleotide sequence ID" value="NZ_CP067420.1"/>
</dbReference>
<evidence type="ECO:0000256" key="6">
    <source>
        <dbReference type="HAMAP-Rule" id="MF_00693"/>
    </source>
</evidence>
<dbReference type="Proteomes" id="UP000595197">
    <property type="component" value="Chromosome"/>
</dbReference>
<dbReference type="InterPro" id="IPR048300">
    <property type="entry name" value="TACO1_YebC-like_2nd/3rd_dom"/>
</dbReference>
<dbReference type="Gene3D" id="1.10.10.200">
    <property type="match status" value="1"/>
</dbReference>
<keyword evidence="3 6" id="KW-0805">Transcription regulation</keyword>
<dbReference type="InterPro" id="IPR026564">
    <property type="entry name" value="Transcrip_reg_TACO1-like_dom3"/>
</dbReference>
<evidence type="ECO:0000256" key="3">
    <source>
        <dbReference type="ARBA" id="ARBA00023015"/>
    </source>
</evidence>
<evidence type="ECO:0000256" key="5">
    <source>
        <dbReference type="ARBA" id="ARBA00023163"/>
    </source>
</evidence>
<dbReference type="NCBIfam" id="TIGR01033">
    <property type="entry name" value="YebC/PmpR family DNA-binding transcriptional regulator"/>
    <property type="match status" value="1"/>
</dbReference>
<dbReference type="InterPro" id="IPR029072">
    <property type="entry name" value="YebC-like"/>
</dbReference>
<feature type="domain" description="TACO1/YebC-like second and third" evidence="7">
    <location>
        <begin position="82"/>
        <end position="237"/>
    </location>
</feature>
<dbReference type="Pfam" id="PF20772">
    <property type="entry name" value="TACO1_YebC_N"/>
    <property type="match status" value="1"/>
</dbReference>
<dbReference type="NCBIfam" id="NF001030">
    <property type="entry name" value="PRK00110.1"/>
    <property type="match status" value="1"/>
</dbReference>
<dbReference type="HAMAP" id="MF_00693">
    <property type="entry name" value="Transcrip_reg_TACO1"/>
    <property type="match status" value="1"/>
</dbReference>
<dbReference type="Gene3D" id="3.30.70.980">
    <property type="match status" value="2"/>
</dbReference>
<evidence type="ECO:0000313" key="10">
    <source>
        <dbReference type="Proteomes" id="UP000595197"/>
    </source>
</evidence>
<dbReference type="InterPro" id="IPR002876">
    <property type="entry name" value="Transcrip_reg_TACO1-like"/>
</dbReference>
<evidence type="ECO:0000259" key="7">
    <source>
        <dbReference type="Pfam" id="PF01709"/>
    </source>
</evidence>
<dbReference type="InterPro" id="IPR017856">
    <property type="entry name" value="Integrase-like_N"/>
</dbReference>
<proteinExistence type="inferred from homology"/>
<keyword evidence="4 6" id="KW-0238">DNA-binding</keyword>
<dbReference type="PANTHER" id="PTHR12532">
    <property type="entry name" value="TRANSLATIONAL ACTIVATOR OF CYTOCHROME C OXIDASE 1"/>
    <property type="match status" value="1"/>
</dbReference>
<evidence type="ECO:0000259" key="8">
    <source>
        <dbReference type="Pfam" id="PF20772"/>
    </source>
</evidence>
<evidence type="ECO:0000256" key="1">
    <source>
        <dbReference type="ARBA" id="ARBA00008724"/>
    </source>
</evidence>
<accession>A0ABX7AZQ9</accession>